<dbReference type="SUPFAM" id="SSF53613">
    <property type="entry name" value="Ribokinase-like"/>
    <property type="match status" value="1"/>
</dbReference>
<evidence type="ECO:0000256" key="5">
    <source>
        <dbReference type="ARBA" id="ARBA00022777"/>
    </source>
</evidence>
<feature type="domain" description="Pyridoxamine kinase/Phosphomethylpyrimidine kinase" evidence="8">
    <location>
        <begin position="111"/>
        <end position="212"/>
    </location>
</feature>
<evidence type="ECO:0000256" key="1">
    <source>
        <dbReference type="ARBA" id="ARBA00008805"/>
    </source>
</evidence>
<name>A0AA88VRE5_9ASTE</name>
<keyword evidence="6" id="KW-0067">ATP-binding</keyword>
<keyword evidence="3" id="KW-0808">Transferase</keyword>
<dbReference type="GO" id="GO:0005524">
    <property type="term" value="F:ATP binding"/>
    <property type="evidence" value="ECO:0007669"/>
    <property type="project" value="UniProtKB-KW"/>
</dbReference>
<dbReference type="Gene3D" id="3.40.1190.20">
    <property type="match status" value="1"/>
</dbReference>
<proteinExistence type="inferred from homology"/>
<organism evidence="10 11">
    <name type="scientific">Escallonia herrerae</name>
    <dbReference type="NCBI Taxonomy" id="1293975"/>
    <lineage>
        <taxon>Eukaryota</taxon>
        <taxon>Viridiplantae</taxon>
        <taxon>Streptophyta</taxon>
        <taxon>Embryophyta</taxon>
        <taxon>Tracheophyta</taxon>
        <taxon>Spermatophyta</taxon>
        <taxon>Magnoliopsida</taxon>
        <taxon>eudicotyledons</taxon>
        <taxon>Gunneridae</taxon>
        <taxon>Pentapetalae</taxon>
        <taxon>asterids</taxon>
        <taxon>campanulids</taxon>
        <taxon>Escalloniales</taxon>
        <taxon>Escalloniaceae</taxon>
        <taxon>Escallonia</taxon>
    </lineage>
</organism>
<accession>A0AA88VRE5</accession>
<evidence type="ECO:0000259" key="8">
    <source>
        <dbReference type="Pfam" id="PF08543"/>
    </source>
</evidence>
<feature type="non-terminal residue" evidence="10">
    <location>
        <position position="1"/>
    </location>
</feature>
<dbReference type="Gene3D" id="1.25.40.550">
    <property type="entry name" value="Aar2, C-terminal domain-like"/>
    <property type="match status" value="1"/>
</dbReference>
<dbReference type="GO" id="GO:0005829">
    <property type="term" value="C:cytosol"/>
    <property type="evidence" value="ECO:0007669"/>
    <property type="project" value="TreeGrafter"/>
</dbReference>
<evidence type="ECO:0000259" key="7">
    <source>
        <dbReference type="Pfam" id="PF05282"/>
    </source>
</evidence>
<dbReference type="Pfam" id="PF20981">
    <property type="entry name" value="AAR2_1st"/>
    <property type="match status" value="1"/>
</dbReference>
<dbReference type="InterPro" id="IPR013749">
    <property type="entry name" value="PM/HMP-P_kinase-1"/>
</dbReference>
<comment type="similarity">
    <text evidence="1">Belongs to the pyridoxine kinase family.</text>
</comment>
<dbReference type="CDD" id="cd13777">
    <property type="entry name" value="Aar2_N"/>
    <property type="match status" value="1"/>
</dbReference>
<dbReference type="CDD" id="cd13778">
    <property type="entry name" value="Aar2_C"/>
    <property type="match status" value="1"/>
</dbReference>
<dbReference type="Pfam" id="PF05282">
    <property type="entry name" value="AAR2"/>
    <property type="match status" value="1"/>
</dbReference>
<feature type="domain" description="AAR2 C-terminal" evidence="7">
    <location>
        <begin position="502"/>
        <end position="581"/>
    </location>
</feature>
<dbReference type="Gene3D" id="2.60.34.20">
    <property type="match status" value="1"/>
</dbReference>
<reference evidence="10" key="1">
    <citation type="submission" date="2022-12" db="EMBL/GenBank/DDBJ databases">
        <title>Draft genome assemblies for two species of Escallonia (Escalloniales).</title>
        <authorList>
            <person name="Chanderbali A."/>
            <person name="Dervinis C."/>
            <person name="Anghel I."/>
            <person name="Soltis D."/>
            <person name="Soltis P."/>
            <person name="Zapata F."/>
        </authorList>
    </citation>
    <scope>NUCLEOTIDE SEQUENCE</scope>
    <source>
        <strain evidence="10">UCBG64.0493</strain>
        <tissue evidence="10">Leaf</tissue>
    </source>
</reference>
<evidence type="ECO:0000256" key="4">
    <source>
        <dbReference type="ARBA" id="ARBA00022741"/>
    </source>
</evidence>
<keyword evidence="11" id="KW-1185">Reference proteome</keyword>
<dbReference type="Proteomes" id="UP001188597">
    <property type="component" value="Unassembled WGS sequence"/>
</dbReference>
<dbReference type="EC" id="2.7.1.35" evidence="2"/>
<dbReference type="Pfam" id="PF08543">
    <property type="entry name" value="Phos_pyr_kin"/>
    <property type="match status" value="1"/>
</dbReference>
<evidence type="ECO:0000256" key="6">
    <source>
        <dbReference type="ARBA" id="ARBA00022840"/>
    </source>
</evidence>
<dbReference type="CDD" id="cd01173">
    <property type="entry name" value="pyridoxal_pyridoxamine_kinase"/>
    <property type="match status" value="1"/>
</dbReference>
<dbReference type="InterPro" id="IPR038514">
    <property type="entry name" value="AAR2_C_sf"/>
</dbReference>
<evidence type="ECO:0000313" key="11">
    <source>
        <dbReference type="Proteomes" id="UP001188597"/>
    </source>
</evidence>
<dbReference type="InterPro" id="IPR004625">
    <property type="entry name" value="PyrdxlKinase"/>
</dbReference>
<dbReference type="PANTHER" id="PTHR10534">
    <property type="entry name" value="PYRIDOXAL KINASE"/>
    <property type="match status" value="1"/>
</dbReference>
<gene>
    <name evidence="10" type="ORF">RJ639_009728</name>
</gene>
<dbReference type="GO" id="GO:0008478">
    <property type="term" value="F:pyridoxal kinase activity"/>
    <property type="evidence" value="ECO:0007669"/>
    <property type="project" value="UniProtKB-EC"/>
</dbReference>
<keyword evidence="4" id="KW-0547">Nucleotide-binding</keyword>
<feature type="domain" description="AAR2 N-terminal" evidence="9">
    <location>
        <begin position="333"/>
        <end position="453"/>
    </location>
</feature>
<dbReference type="NCBIfam" id="TIGR00687">
    <property type="entry name" value="pyridox_kin"/>
    <property type="match status" value="1"/>
</dbReference>
<comment type="caution">
    <text evidence="10">The sequence shown here is derived from an EMBL/GenBank/DDBJ whole genome shotgun (WGS) entry which is preliminary data.</text>
</comment>
<dbReference type="AlphaFoldDB" id="A0AA88VRE5"/>
<dbReference type="InterPro" id="IPR033648">
    <property type="entry name" value="AAR2_C"/>
</dbReference>
<evidence type="ECO:0000259" key="9">
    <source>
        <dbReference type="Pfam" id="PF20981"/>
    </source>
</evidence>
<evidence type="ECO:0000256" key="2">
    <source>
        <dbReference type="ARBA" id="ARBA00012104"/>
    </source>
</evidence>
<dbReference type="InterPro" id="IPR029056">
    <property type="entry name" value="Ribokinase-like"/>
</dbReference>
<protein>
    <recommendedName>
        <fullName evidence="2">pyridoxal kinase</fullName>
        <ecNumber evidence="2">2.7.1.35</ecNumber>
    </recommendedName>
</protein>
<evidence type="ECO:0000313" key="10">
    <source>
        <dbReference type="EMBL" id="KAK3012579.1"/>
    </source>
</evidence>
<dbReference type="InterPro" id="IPR038516">
    <property type="entry name" value="AAR2_N_sf"/>
</dbReference>
<evidence type="ECO:0000256" key="3">
    <source>
        <dbReference type="ARBA" id="ARBA00022679"/>
    </source>
</evidence>
<dbReference type="PANTHER" id="PTHR10534:SF2">
    <property type="entry name" value="PYRIDOXAL KINASE"/>
    <property type="match status" value="1"/>
</dbReference>
<keyword evidence="5" id="KW-0418">Kinase</keyword>
<dbReference type="EMBL" id="JAVXUP010001368">
    <property type="protein sequence ID" value="KAK3012579.1"/>
    <property type="molecule type" value="Genomic_DNA"/>
</dbReference>
<sequence length="581" mass="64407">MIRAPLITGSESKAFRGFSIFRVRSSKESVVMAPPILSLALPSETGRVLSIQSHTVQGYVGNKSAVFPLQLLGYDVDPINSVQFSNHTGKQLITSFNLTPDIWHDIYGYIGSVSFLETVLEVVKKLRSINPELKYVCDPVMGDEGKLYVPPELVSVYREKVVPVASMLTPNQFEAEQLTGFRIISEQGGREACNIIHAAGPTKVVITSINIDNNLFLIGSHQKGKGQSSLQFRIVIPKIPAYFTGTGDLMTALLLGWSNKYPDDLDKAAELAVSSLQALLARTLKDYERVGYDPQSSSLEIRLIQSQDDIRKPEVLYSCTELFLPENLSNKGMFELGTTDWHRNAGPAFKGIKMIPPGPHFIYYSSSSRVGNEFSPVIGFFIYASPAEVIVRKWDQQEEQLVRLSEEEEERYSQAVKSFKFDKQLGPYTLSQFQDWKRLSSYITESVIKSIEPIGGDVTVACEPEMIGKFSGTGSEKALAEQLKISKLSGAADKPQKKSCYYTSIPRVVKHKGLSGQELTSLNLDKTQLLESLLAKEYGGSEDLMLAELQFAFVAFLMGPSLEAFLQWKSLVSLLLGCTQA</sequence>
<dbReference type="GO" id="GO:0009443">
    <property type="term" value="P:pyridoxal 5'-phosphate salvage"/>
    <property type="evidence" value="ECO:0007669"/>
    <property type="project" value="InterPro"/>
</dbReference>
<dbReference type="InterPro" id="IPR033647">
    <property type="entry name" value="Aar2_N"/>
</dbReference>
<dbReference type="FunFam" id="2.60.34.20:FF:000001">
    <property type="entry name" value="protein AAR2 homolog"/>
    <property type="match status" value="1"/>
</dbReference>